<evidence type="ECO:0000313" key="2">
    <source>
        <dbReference type="EMBL" id="MYL84047.1"/>
    </source>
</evidence>
<keyword evidence="1" id="KW-0472">Membrane</keyword>
<dbReference type="Proteomes" id="UP000482487">
    <property type="component" value="Unassembled WGS sequence"/>
</dbReference>
<keyword evidence="1" id="KW-0812">Transmembrane</keyword>
<keyword evidence="1" id="KW-1133">Transmembrane helix</keyword>
<name>A0A7C9IT33_9BACT</name>
<proteinExistence type="predicted"/>
<accession>A0A7C9IT33</accession>
<evidence type="ECO:0000256" key="1">
    <source>
        <dbReference type="SAM" id="Phobius"/>
    </source>
</evidence>
<dbReference type="SUPFAM" id="SSF54523">
    <property type="entry name" value="Pili subunits"/>
    <property type="match status" value="1"/>
</dbReference>
<keyword evidence="3" id="KW-1185">Reference proteome</keyword>
<protein>
    <submittedName>
        <fullName evidence="2">Prepilin-type N-terminal cleavage/methylation domain-containing protein</fullName>
    </submittedName>
</protein>
<gene>
    <name evidence="2" type="ORF">GTA51_13005</name>
</gene>
<dbReference type="Pfam" id="PF07963">
    <property type="entry name" value="N_methyl"/>
    <property type="match status" value="1"/>
</dbReference>
<organism evidence="2 3">
    <name type="scientific">Solidesulfovibrio aerotolerans</name>
    <dbReference type="NCBI Taxonomy" id="295255"/>
    <lineage>
        <taxon>Bacteria</taxon>
        <taxon>Pseudomonadati</taxon>
        <taxon>Thermodesulfobacteriota</taxon>
        <taxon>Desulfovibrionia</taxon>
        <taxon>Desulfovibrionales</taxon>
        <taxon>Desulfovibrionaceae</taxon>
        <taxon>Solidesulfovibrio</taxon>
    </lineage>
</organism>
<dbReference type="RefSeq" id="WP_160961710.1">
    <property type="nucleotide sequence ID" value="NZ_WVUD01000024.1"/>
</dbReference>
<feature type="transmembrane region" description="Helical" evidence="1">
    <location>
        <begin position="35"/>
        <end position="55"/>
    </location>
</feature>
<comment type="caution">
    <text evidence="2">The sequence shown here is derived from an EMBL/GenBank/DDBJ whole genome shotgun (WGS) entry which is preliminary data.</text>
</comment>
<dbReference type="NCBIfam" id="TIGR02532">
    <property type="entry name" value="IV_pilin_GFxxxE"/>
    <property type="match status" value="1"/>
</dbReference>
<sequence>MDLLLVVFFLTLQPNYHFAFSPIKSMLKTLKSNKAFTLVEVIAVLVVLGILAVYASSKFNTGNVDNVVDESVIKDVVRQTQMRAMADIPGAGWKISINGSTGTCLIQKNNITKQTYTIKTNPGSFVISFDNMGQPAVSIASGSLPFTIDPVTGYVE</sequence>
<reference evidence="2 3" key="1">
    <citation type="submission" date="2020-01" db="EMBL/GenBank/DDBJ databases">
        <title>Genome sequence of Desulfovibrio aerotolerans DSM 16695(T).</title>
        <authorList>
            <person name="Karnachuk O."/>
            <person name="Avakyan M."/>
            <person name="Mardanov A."/>
            <person name="Kadnikov V."/>
            <person name="Ravin N."/>
        </authorList>
    </citation>
    <scope>NUCLEOTIDE SEQUENCE [LARGE SCALE GENOMIC DNA]</scope>
    <source>
        <strain evidence="2 3">DSM 16695</strain>
    </source>
</reference>
<dbReference type="AlphaFoldDB" id="A0A7C9IT33"/>
<dbReference type="InterPro" id="IPR045584">
    <property type="entry name" value="Pilin-like"/>
</dbReference>
<dbReference type="InterPro" id="IPR012902">
    <property type="entry name" value="N_methyl_site"/>
</dbReference>
<evidence type="ECO:0000313" key="3">
    <source>
        <dbReference type="Proteomes" id="UP000482487"/>
    </source>
</evidence>
<dbReference type="EMBL" id="WVUD01000024">
    <property type="protein sequence ID" value="MYL84047.1"/>
    <property type="molecule type" value="Genomic_DNA"/>
</dbReference>